<dbReference type="EMBL" id="QXFT01001939">
    <property type="protein sequence ID" value="KAE9307142.1"/>
    <property type="molecule type" value="Genomic_DNA"/>
</dbReference>
<dbReference type="EMBL" id="QXFU01001659">
    <property type="protein sequence ID" value="KAE8997909.1"/>
    <property type="molecule type" value="Genomic_DNA"/>
</dbReference>
<evidence type="ECO:0000313" key="3">
    <source>
        <dbReference type="EMBL" id="KAE9307142.1"/>
    </source>
</evidence>
<accession>A0A6A3M402</accession>
<dbReference type="EMBL" id="QXFV01000870">
    <property type="protein sequence ID" value="KAE9022983.1"/>
    <property type="molecule type" value="Genomic_DNA"/>
</dbReference>
<evidence type="ECO:0000313" key="5">
    <source>
        <dbReference type="Proteomes" id="UP000434957"/>
    </source>
</evidence>
<evidence type="ECO:0000313" key="1">
    <source>
        <dbReference type="EMBL" id="KAE8997909.1"/>
    </source>
</evidence>
<evidence type="ECO:0000313" key="6">
    <source>
        <dbReference type="Proteomes" id="UP000435112"/>
    </source>
</evidence>
<protein>
    <submittedName>
        <fullName evidence="2">Uncharacterized protein</fullName>
    </submittedName>
</protein>
<comment type="caution">
    <text evidence="2">The sequence shown here is derived from an EMBL/GenBank/DDBJ whole genome shotgun (WGS) entry which is preliminary data.</text>
</comment>
<keyword evidence="5" id="KW-1185">Reference proteome</keyword>
<dbReference type="Proteomes" id="UP000434957">
    <property type="component" value="Unassembled WGS sequence"/>
</dbReference>
<sequence length="120" mass="12775">MAGRATVGGTATGGTCVAGRHQRIVHSDTLKKGELSVAVAGVAVGSRDSKLRVRHQGLHSRRFGRACASEAGDVSTTTLWSCEMQQPPVWLVLASSIDFGEGEQLIANDPQLNNRFSTRE</sequence>
<evidence type="ECO:0000313" key="2">
    <source>
        <dbReference type="EMBL" id="KAE9022983.1"/>
    </source>
</evidence>
<dbReference type="AlphaFoldDB" id="A0A6A3M402"/>
<gene>
    <name evidence="2" type="ORF">PR001_g13025</name>
    <name evidence="1" type="ORF">PR002_g18900</name>
    <name evidence="3" type="ORF">PR003_g21073</name>
</gene>
<dbReference type="Proteomes" id="UP000435112">
    <property type="component" value="Unassembled WGS sequence"/>
</dbReference>
<name>A0A6A3M402_9STRA</name>
<evidence type="ECO:0000313" key="4">
    <source>
        <dbReference type="Proteomes" id="UP000429607"/>
    </source>
</evidence>
<proteinExistence type="predicted"/>
<organism evidence="2 4">
    <name type="scientific">Phytophthora rubi</name>
    <dbReference type="NCBI Taxonomy" id="129364"/>
    <lineage>
        <taxon>Eukaryota</taxon>
        <taxon>Sar</taxon>
        <taxon>Stramenopiles</taxon>
        <taxon>Oomycota</taxon>
        <taxon>Peronosporomycetes</taxon>
        <taxon>Peronosporales</taxon>
        <taxon>Peronosporaceae</taxon>
        <taxon>Phytophthora</taxon>
    </lineage>
</organism>
<dbReference type="Proteomes" id="UP000429607">
    <property type="component" value="Unassembled WGS sequence"/>
</dbReference>
<reference evidence="4 6" key="1">
    <citation type="submission" date="2018-09" db="EMBL/GenBank/DDBJ databases">
        <title>Genomic investigation of the strawberry pathogen Phytophthora fragariae indicates pathogenicity is determined by transcriptional variation in three key races.</title>
        <authorList>
            <person name="Adams T.M."/>
            <person name="Armitage A.D."/>
            <person name="Sobczyk M.K."/>
            <person name="Bates H.J."/>
            <person name="Dunwell J.M."/>
            <person name="Nellist C.F."/>
            <person name="Harrison R.J."/>
        </authorList>
    </citation>
    <scope>NUCLEOTIDE SEQUENCE [LARGE SCALE GENOMIC DNA]</scope>
    <source>
        <strain evidence="2 4">SCRP249</strain>
        <strain evidence="1 6">SCRP324</strain>
        <strain evidence="3 5">SCRP333</strain>
    </source>
</reference>